<dbReference type="Gene3D" id="3.40.50.200">
    <property type="entry name" value="Peptidase S8/S53 domain"/>
    <property type="match status" value="1"/>
</dbReference>
<dbReference type="InterPro" id="IPR015919">
    <property type="entry name" value="Cadherin-like_sf"/>
</dbReference>
<evidence type="ECO:0000313" key="6">
    <source>
        <dbReference type="EMBL" id="MCP2006661.1"/>
    </source>
</evidence>
<keyword evidence="3 4" id="KW-0720">Serine protease</keyword>
<dbReference type="RefSeq" id="WP_229224504.1">
    <property type="nucleotide sequence ID" value="NZ_JAHTGR010000001.1"/>
</dbReference>
<reference evidence="6" key="1">
    <citation type="submission" date="2022-03" db="EMBL/GenBank/DDBJ databases">
        <title>Genome Encyclopedia of Bacteria and Archaea VI: Functional Genomics of Type Strains.</title>
        <authorList>
            <person name="Whitman W."/>
        </authorList>
    </citation>
    <scope>NUCLEOTIDE SEQUENCE</scope>
    <source>
        <strain evidence="6">HSC-15S17</strain>
    </source>
</reference>
<keyword evidence="4" id="KW-0106">Calcium</keyword>
<feature type="domain" description="Peptidase S53" evidence="5">
    <location>
        <begin position="155"/>
        <end position="532"/>
    </location>
</feature>
<dbReference type="InterPro" id="IPR036852">
    <property type="entry name" value="Peptidase_S8/S53_dom_sf"/>
</dbReference>
<evidence type="ECO:0000259" key="5">
    <source>
        <dbReference type="PROSITE" id="PS51695"/>
    </source>
</evidence>
<dbReference type="EMBL" id="JALJZU010000001">
    <property type="protein sequence ID" value="MCP2006661.1"/>
    <property type="molecule type" value="Genomic_DNA"/>
</dbReference>
<gene>
    <name evidence="6" type="ORF">L1274_000349</name>
</gene>
<evidence type="ECO:0000256" key="2">
    <source>
        <dbReference type="ARBA" id="ARBA00022801"/>
    </source>
</evidence>
<dbReference type="PROSITE" id="PS00138">
    <property type="entry name" value="SUBTILASE_SER"/>
    <property type="match status" value="1"/>
</dbReference>
<feature type="binding site" evidence="4">
    <location>
        <position position="510"/>
    </location>
    <ligand>
        <name>Ca(2+)</name>
        <dbReference type="ChEBI" id="CHEBI:29108"/>
    </ligand>
</feature>
<feature type="binding site" evidence="4">
    <location>
        <position position="493"/>
    </location>
    <ligand>
        <name>Ca(2+)</name>
        <dbReference type="ChEBI" id="CHEBI:29108"/>
    </ligand>
</feature>
<evidence type="ECO:0000313" key="7">
    <source>
        <dbReference type="Proteomes" id="UP001162889"/>
    </source>
</evidence>
<keyword evidence="2 4" id="KW-0378">Hydrolase</keyword>
<keyword evidence="1 4" id="KW-0645">Protease</keyword>
<feature type="active site" description="Charge relay system" evidence="4">
    <location>
        <position position="444"/>
    </location>
</feature>
<organism evidence="6 7">
    <name type="scientific">Duganella violaceipulchra</name>
    <dbReference type="NCBI Taxonomy" id="2849652"/>
    <lineage>
        <taxon>Bacteria</taxon>
        <taxon>Pseudomonadati</taxon>
        <taxon>Pseudomonadota</taxon>
        <taxon>Betaproteobacteria</taxon>
        <taxon>Burkholderiales</taxon>
        <taxon>Oxalobacteraceae</taxon>
        <taxon>Telluria group</taxon>
        <taxon>Duganella</taxon>
    </lineage>
</organism>
<feature type="active site" description="Charge relay system" evidence="4">
    <location>
        <position position="266"/>
    </location>
</feature>
<dbReference type="PANTHER" id="PTHR14218:SF15">
    <property type="entry name" value="TRIPEPTIDYL-PEPTIDASE 1"/>
    <property type="match status" value="1"/>
</dbReference>
<comment type="caution">
    <text evidence="6">The sequence shown here is derived from an EMBL/GenBank/DDBJ whole genome shotgun (WGS) entry which is preliminary data.</text>
</comment>
<dbReference type="InterPro" id="IPR023828">
    <property type="entry name" value="Peptidase_S8_Ser-AS"/>
</dbReference>
<feature type="binding site" evidence="4">
    <location>
        <position position="512"/>
    </location>
    <ligand>
        <name>Ca(2+)</name>
        <dbReference type="ChEBI" id="CHEBI:29108"/>
    </ligand>
</feature>
<dbReference type="InterPro" id="IPR030400">
    <property type="entry name" value="Sedolisin_dom"/>
</dbReference>
<feature type="active site" description="Charge relay system" evidence="4">
    <location>
        <position position="270"/>
    </location>
</feature>
<dbReference type="InterPro" id="IPR013783">
    <property type="entry name" value="Ig-like_fold"/>
</dbReference>
<dbReference type="CDD" id="cd04056">
    <property type="entry name" value="Peptidases_S53"/>
    <property type="match status" value="1"/>
</dbReference>
<name>A0ABT1GCI1_9BURK</name>
<dbReference type="Pfam" id="PF05345">
    <property type="entry name" value="He_PIG"/>
    <property type="match status" value="2"/>
</dbReference>
<dbReference type="Gene3D" id="2.60.40.10">
    <property type="entry name" value="Immunoglobulins"/>
    <property type="match status" value="3"/>
</dbReference>
<keyword evidence="4" id="KW-0479">Metal-binding</keyword>
<dbReference type="GO" id="GO:0006508">
    <property type="term" value="P:proteolysis"/>
    <property type="evidence" value="ECO:0007669"/>
    <property type="project" value="UniProtKB-KW"/>
</dbReference>
<comment type="cofactor">
    <cofactor evidence="4">
        <name>Ca(2+)</name>
        <dbReference type="ChEBI" id="CHEBI:29108"/>
    </cofactor>
    <text evidence="4">Binds 1 Ca(2+) ion per subunit.</text>
</comment>
<dbReference type="SUPFAM" id="SSF49313">
    <property type="entry name" value="Cadherin-like"/>
    <property type="match status" value="1"/>
</dbReference>
<dbReference type="InterPro" id="IPR050819">
    <property type="entry name" value="Tripeptidyl-peptidase_I"/>
</dbReference>
<proteinExistence type="predicted"/>
<evidence type="ECO:0000256" key="3">
    <source>
        <dbReference type="ARBA" id="ARBA00022825"/>
    </source>
</evidence>
<evidence type="ECO:0000256" key="4">
    <source>
        <dbReference type="PROSITE-ProRule" id="PRU01032"/>
    </source>
</evidence>
<dbReference type="PROSITE" id="PS51695">
    <property type="entry name" value="SEDOLISIN"/>
    <property type="match status" value="1"/>
</dbReference>
<dbReference type="Proteomes" id="UP001162889">
    <property type="component" value="Unassembled WGS sequence"/>
</dbReference>
<keyword evidence="7" id="KW-1185">Reference proteome</keyword>
<evidence type="ECO:0000256" key="1">
    <source>
        <dbReference type="ARBA" id="ARBA00022670"/>
    </source>
</evidence>
<feature type="binding site" evidence="4">
    <location>
        <position position="494"/>
    </location>
    <ligand>
        <name>Ca(2+)</name>
        <dbReference type="ChEBI" id="CHEBI:29108"/>
    </ligand>
</feature>
<accession>A0ABT1GCI1</accession>
<dbReference type="SUPFAM" id="SSF52743">
    <property type="entry name" value="Subtilisin-like"/>
    <property type="match status" value="1"/>
</dbReference>
<sequence>MATPRQMMKDQHITKFNPSAVALPALALCTAALLSACGAGGNDSSTEPRLLQGAAPLATGSTTLVLDAGTLPAADAQRMALPSFHMAPVELAAPDDHADSANAPVHAQAVPTEFQHLSTRRLTMQALHGRHLEAMRSLSPEAAAAPAASGGVVATYTPAQIRAAYGLPALPAAGGALTAAQAAQLGAGQTIYILDAQHDPSVAAELAAFNTKFSLPACATKTIAATASLPLAAASTGGCELAVVYSTASGAMTATQPAYDAGWASEITLDVQWAHATAPLARIVLIETADASYNNLLGGARLANAMGPGIVSMSFGGAESSGTVSSDSVFAAAGMTYLAATGDSGAGVSWPAVAPHVLAVGGTTLSYSGSGLRSEVAWSGTGGGVSQYTATPSYQTNAVPGMGTPARRTVADVAFNADPSSGQYVAMIAPGSSTVRWGSVGGTSLSTPQWAGLIAVANATRALNGKAALGAPHAALYGGIAAVPGSYASTFADITAGSDGSCAACTAKSGYDQLTGLGTPNVSSLLSTLSGLTIAAAPQVGSASIKGTVGTTLTFTVSTVAANTVSYALSGAPSGMSISSAGVVSWAAPVAGTYAVTVTAKDSKTGLSGQGVTTVVIAPLSAPVLTSGTISGKVGVALSFSAAASNANPVTYALSGAPSGMAISTAGLVSWAKPVAGTYAVTVTAKDSKTGLSGQAKYTVQITAGGPVITAAAMTGVAGKPMMGLITIVDSGASSVSITISGVPLGMMFQSSGLSVMPYWSAPVAGSYQLKVAVTDNAGGSAQLTIPVTVTAR</sequence>
<dbReference type="GO" id="GO:0008233">
    <property type="term" value="F:peptidase activity"/>
    <property type="evidence" value="ECO:0007669"/>
    <property type="project" value="UniProtKB-KW"/>
</dbReference>
<dbReference type="PANTHER" id="PTHR14218">
    <property type="entry name" value="PROTEASE S8 TRIPEPTIDYL PEPTIDASE I CLN2"/>
    <property type="match status" value="1"/>
</dbReference>
<protein>
    <submittedName>
        <fullName evidence="6">Subtilase family serine protease</fullName>
    </submittedName>
</protein>